<dbReference type="Pfam" id="PF00356">
    <property type="entry name" value="LacI"/>
    <property type="match status" value="1"/>
</dbReference>
<evidence type="ECO:0000313" key="7">
    <source>
        <dbReference type="Proteomes" id="UP000319825"/>
    </source>
</evidence>
<dbReference type="Pfam" id="PF13377">
    <property type="entry name" value="Peripla_BP_3"/>
    <property type="match status" value="1"/>
</dbReference>
<evidence type="ECO:0000256" key="1">
    <source>
        <dbReference type="ARBA" id="ARBA00023015"/>
    </source>
</evidence>
<dbReference type="CDD" id="cd06267">
    <property type="entry name" value="PBP1_LacI_sugar_binding-like"/>
    <property type="match status" value="1"/>
</dbReference>
<dbReference type="OrthoDB" id="37081at2"/>
<feature type="domain" description="HTH lacI-type" evidence="5">
    <location>
        <begin position="11"/>
        <end position="65"/>
    </location>
</feature>
<dbReference type="SUPFAM" id="SSF47413">
    <property type="entry name" value="lambda repressor-like DNA-binding domains"/>
    <property type="match status" value="1"/>
</dbReference>
<sequence length="371" mass="40172">MREREHQTREPSLIEVAAEAGVSTATAGRALGGYGQVSPATAERVRAAAARLGYRPNGLARSLINGSTQAIAVVVTDVGNPFFAQALRGVVDKVRTAGYEVLLFNTDSNLDAERNAVRVLLEKRVDGAIIATGSPADTEHLDSLRDARLPFVLLDRPVPDRPDVDSVMIANAASARTAVRHLLSQGHRRIAVLTEAGRELPYVADRLSDCRTMRPSAARLAGYVLAMRSARLDIDPALVVHAPYQREIAARAMKKLLDADPSVTAVFATDNVLSIGAYQAIQASGRRFPDEISMVGFDDQEWTTVVRPQLTVVRQPSYELGARAAGLLLRRIANGPAWDRDADDRPDPEHVELPAQLIRRSSTAPVPVPSF</sequence>
<dbReference type="InterPro" id="IPR028082">
    <property type="entry name" value="Peripla_BP_I"/>
</dbReference>
<dbReference type="PANTHER" id="PTHR30146:SF138">
    <property type="entry name" value="TRANSCRIPTIONAL REGULATORY PROTEIN"/>
    <property type="match status" value="1"/>
</dbReference>
<dbReference type="SUPFAM" id="SSF53822">
    <property type="entry name" value="Periplasmic binding protein-like I"/>
    <property type="match status" value="1"/>
</dbReference>
<feature type="region of interest" description="Disordered" evidence="4">
    <location>
        <begin position="338"/>
        <end position="371"/>
    </location>
</feature>
<dbReference type="Gene3D" id="3.40.50.2300">
    <property type="match status" value="2"/>
</dbReference>
<feature type="compositionally biased region" description="Basic and acidic residues" evidence="4">
    <location>
        <begin position="338"/>
        <end position="352"/>
    </location>
</feature>
<keyword evidence="2" id="KW-0238">DNA-binding</keyword>
<dbReference type="Proteomes" id="UP000319825">
    <property type="component" value="Unassembled WGS sequence"/>
</dbReference>
<dbReference type="PROSITE" id="PS50932">
    <property type="entry name" value="HTH_LACI_2"/>
    <property type="match status" value="1"/>
</dbReference>
<dbReference type="AlphaFoldDB" id="A0A562IIE2"/>
<dbReference type="GO" id="GO:0000976">
    <property type="term" value="F:transcription cis-regulatory region binding"/>
    <property type="evidence" value="ECO:0007669"/>
    <property type="project" value="TreeGrafter"/>
</dbReference>
<evidence type="ECO:0000313" key="6">
    <source>
        <dbReference type="EMBL" id="TWH70586.1"/>
    </source>
</evidence>
<accession>A0A562IIE2</accession>
<evidence type="ECO:0000256" key="3">
    <source>
        <dbReference type="ARBA" id="ARBA00023163"/>
    </source>
</evidence>
<organism evidence="6 7">
    <name type="scientific">Micromonospora olivasterospora</name>
    <dbReference type="NCBI Taxonomy" id="1880"/>
    <lineage>
        <taxon>Bacteria</taxon>
        <taxon>Bacillati</taxon>
        <taxon>Actinomycetota</taxon>
        <taxon>Actinomycetes</taxon>
        <taxon>Micromonosporales</taxon>
        <taxon>Micromonosporaceae</taxon>
        <taxon>Micromonospora</taxon>
    </lineage>
</organism>
<dbReference type="Gene3D" id="1.10.260.40">
    <property type="entry name" value="lambda repressor-like DNA-binding domains"/>
    <property type="match status" value="1"/>
</dbReference>
<dbReference type="InterPro" id="IPR000843">
    <property type="entry name" value="HTH_LacI"/>
</dbReference>
<dbReference type="PANTHER" id="PTHR30146">
    <property type="entry name" value="LACI-RELATED TRANSCRIPTIONAL REPRESSOR"/>
    <property type="match status" value="1"/>
</dbReference>
<comment type="caution">
    <text evidence="6">The sequence shown here is derived from an EMBL/GenBank/DDBJ whole genome shotgun (WGS) entry which is preliminary data.</text>
</comment>
<keyword evidence="7" id="KW-1185">Reference proteome</keyword>
<dbReference type="InterPro" id="IPR010982">
    <property type="entry name" value="Lambda_DNA-bd_dom_sf"/>
</dbReference>
<gene>
    <name evidence="6" type="ORF">JD77_05611</name>
</gene>
<dbReference type="GO" id="GO:0003700">
    <property type="term" value="F:DNA-binding transcription factor activity"/>
    <property type="evidence" value="ECO:0007669"/>
    <property type="project" value="TreeGrafter"/>
</dbReference>
<dbReference type="InterPro" id="IPR046335">
    <property type="entry name" value="LacI/GalR-like_sensor"/>
</dbReference>
<keyword evidence="3" id="KW-0804">Transcription</keyword>
<evidence type="ECO:0000256" key="4">
    <source>
        <dbReference type="SAM" id="MobiDB-lite"/>
    </source>
</evidence>
<keyword evidence="1" id="KW-0805">Transcription regulation</keyword>
<protein>
    <submittedName>
        <fullName evidence="6">LacI family transcriptional regulator</fullName>
    </submittedName>
</protein>
<evidence type="ECO:0000259" key="5">
    <source>
        <dbReference type="PROSITE" id="PS50932"/>
    </source>
</evidence>
<name>A0A562IIE2_MICOL</name>
<reference evidence="6 7" key="1">
    <citation type="submission" date="2019-07" db="EMBL/GenBank/DDBJ databases">
        <title>R&amp;d 2014.</title>
        <authorList>
            <person name="Klenk H.-P."/>
        </authorList>
    </citation>
    <scope>NUCLEOTIDE SEQUENCE [LARGE SCALE GENOMIC DNA]</scope>
    <source>
        <strain evidence="6 7">DSM 43868</strain>
    </source>
</reference>
<proteinExistence type="predicted"/>
<dbReference type="CDD" id="cd01392">
    <property type="entry name" value="HTH_LacI"/>
    <property type="match status" value="1"/>
</dbReference>
<evidence type="ECO:0000256" key="2">
    <source>
        <dbReference type="ARBA" id="ARBA00023125"/>
    </source>
</evidence>
<dbReference type="RefSeq" id="WP_145776829.1">
    <property type="nucleotide sequence ID" value="NZ_BAAATQ010000107.1"/>
</dbReference>
<dbReference type="EMBL" id="VLKE01000001">
    <property type="protein sequence ID" value="TWH70586.1"/>
    <property type="molecule type" value="Genomic_DNA"/>
</dbReference>
<dbReference type="SMART" id="SM00354">
    <property type="entry name" value="HTH_LACI"/>
    <property type="match status" value="1"/>
</dbReference>